<feature type="domain" description="Alanine dehydrogenase/pyridine nucleotide transhydrogenase N-terminal" evidence="2">
    <location>
        <begin position="4"/>
        <end position="137"/>
    </location>
</feature>
<dbReference type="InterPro" id="IPR007698">
    <property type="entry name" value="AlaDH/PNT_NAD(H)-bd"/>
</dbReference>
<gene>
    <name evidence="3" type="ORF">LCGC14_3127250</name>
</gene>
<evidence type="ECO:0000256" key="1">
    <source>
        <dbReference type="ARBA" id="ARBA00023002"/>
    </source>
</evidence>
<dbReference type="Pfam" id="PF01262">
    <property type="entry name" value="AlaDh_PNT_C"/>
    <property type="match status" value="1"/>
</dbReference>
<dbReference type="Pfam" id="PF05222">
    <property type="entry name" value="AlaDh_PNT_N"/>
    <property type="match status" value="1"/>
</dbReference>
<dbReference type="Gene3D" id="3.40.50.720">
    <property type="entry name" value="NAD(P)-binding Rossmann-like Domain"/>
    <property type="match status" value="1"/>
</dbReference>
<evidence type="ECO:0000259" key="2">
    <source>
        <dbReference type="SMART" id="SM01003"/>
    </source>
</evidence>
<keyword evidence="1" id="KW-0560">Oxidoreductase</keyword>
<sequence length="194" mass="20478">MLIGVLKEIKTRENRVAMVPAGVEQMRAQGHDVMVETGAGVGSVFSDKDYVKAGATICPSPERVYDSCEMIMKVKEPLPSEYALIKKEQIVFTYFHFAASLELTKAIIESGCVAVAYETVERENGSLPLLTPMSEVAGRMAIQQGAKYLEKTFGGNGILLSGVTGVEPGTILILGGGVVGTNAAHVACGLGAIV</sequence>
<protein>
    <recommendedName>
        <fullName evidence="2">Alanine dehydrogenase/pyridine nucleotide transhydrogenase N-terminal domain-containing protein</fullName>
    </recommendedName>
</protein>
<reference evidence="3" key="1">
    <citation type="journal article" date="2015" name="Nature">
        <title>Complex archaea that bridge the gap between prokaryotes and eukaryotes.</title>
        <authorList>
            <person name="Spang A."/>
            <person name="Saw J.H."/>
            <person name="Jorgensen S.L."/>
            <person name="Zaremba-Niedzwiedzka K."/>
            <person name="Martijn J."/>
            <person name="Lind A.E."/>
            <person name="van Eijk R."/>
            <person name="Schleper C."/>
            <person name="Guy L."/>
            <person name="Ettema T.J."/>
        </authorList>
    </citation>
    <scope>NUCLEOTIDE SEQUENCE</scope>
</reference>
<name>A0A0F8Y7T1_9ZZZZ</name>
<dbReference type="SUPFAM" id="SSF52283">
    <property type="entry name" value="Formate/glycerate dehydrogenase catalytic domain-like"/>
    <property type="match status" value="1"/>
</dbReference>
<comment type="caution">
    <text evidence="3">The sequence shown here is derived from an EMBL/GenBank/DDBJ whole genome shotgun (WGS) entry which is preliminary data.</text>
</comment>
<feature type="non-terminal residue" evidence="3">
    <location>
        <position position="194"/>
    </location>
</feature>
<dbReference type="AlphaFoldDB" id="A0A0F8Y7T1"/>
<evidence type="ECO:0000313" key="3">
    <source>
        <dbReference type="EMBL" id="KKK50214.1"/>
    </source>
</evidence>
<dbReference type="InterPro" id="IPR036291">
    <property type="entry name" value="NAD(P)-bd_dom_sf"/>
</dbReference>
<dbReference type="GO" id="GO:0006524">
    <property type="term" value="P:alanine catabolic process"/>
    <property type="evidence" value="ECO:0007669"/>
    <property type="project" value="TreeGrafter"/>
</dbReference>
<dbReference type="EMBL" id="LAZR01068133">
    <property type="protein sequence ID" value="KKK50214.1"/>
    <property type="molecule type" value="Genomic_DNA"/>
</dbReference>
<dbReference type="SMART" id="SM01003">
    <property type="entry name" value="AlaDh_PNT_N"/>
    <property type="match status" value="1"/>
</dbReference>
<dbReference type="GO" id="GO:0005886">
    <property type="term" value="C:plasma membrane"/>
    <property type="evidence" value="ECO:0007669"/>
    <property type="project" value="TreeGrafter"/>
</dbReference>
<organism evidence="3">
    <name type="scientific">marine sediment metagenome</name>
    <dbReference type="NCBI Taxonomy" id="412755"/>
    <lineage>
        <taxon>unclassified sequences</taxon>
        <taxon>metagenomes</taxon>
        <taxon>ecological metagenomes</taxon>
    </lineage>
</organism>
<accession>A0A0F8Y7T1</accession>
<dbReference type="PANTHER" id="PTHR42795">
    <property type="entry name" value="ALANINE DEHYDROGENASE"/>
    <property type="match status" value="1"/>
</dbReference>
<proteinExistence type="predicted"/>
<dbReference type="InterPro" id="IPR007886">
    <property type="entry name" value="AlaDH/PNT_N"/>
</dbReference>
<dbReference type="SUPFAM" id="SSF51735">
    <property type="entry name" value="NAD(P)-binding Rossmann-fold domains"/>
    <property type="match status" value="1"/>
</dbReference>
<dbReference type="PANTHER" id="PTHR42795:SF1">
    <property type="entry name" value="ALANINE DEHYDROGENASE"/>
    <property type="match status" value="1"/>
</dbReference>
<dbReference type="GO" id="GO:0000286">
    <property type="term" value="F:alanine dehydrogenase activity"/>
    <property type="evidence" value="ECO:0007669"/>
    <property type="project" value="TreeGrafter"/>
</dbReference>